<sequence length="65" mass="7487">MAFCHILCYPLGDRRHDVLPLPSGYEMSEYLKTEEAAEFLGVSQNTQRNWTKLGKIPVQFNTLNN</sequence>
<feature type="domain" description="Helix-turn-helix" evidence="1">
    <location>
        <begin position="30"/>
        <end position="57"/>
    </location>
</feature>
<protein>
    <submittedName>
        <fullName evidence="2">Helix-turn-helix domain-containing protein</fullName>
    </submittedName>
</protein>
<dbReference type="EMBL" id="CP043930">
    <property type="protein sequence ID" value="QGQ21955.1"/>
    <property type="molecule type" value="Genomic_DNA"/>
</dbReference>
<dbReference type="AlphaFoldDB" id="A0A6I6A9A6"/>
<evidence type="ECO:0000313" key="3">
    <source>
        <dbReference type="Proteomes" id="UP000427281"/>
    </source>
</evidence>
<evidence type="ECO:0000259" key="1">
    <source>
        <dbReference type="Pfam" id="PF12728"/>
    </source>
</evidence>
<dbReference type="Proteomes" id="UP000427281">
    <property type="component" value="Chromosome"/>
</dbReference>
<evidence type="ECO:0000313" key="2">
    <source>
        <dbReference type="EMBL" id="QGQ21955.1"/>
    </source>
</evidence>
<reference evidence="2 3" key="1">
    <citation type="submission" date="2019-09" db="EMBL/GenBank/DDBJ databases">
        <title>Gimesia benthica sp. nov., a novel bacterium isolated from deep-sea water of the Northwest Indian Ocean.</title>
        <authorList>
            <person name="Dai X."/>
        </authorList>
    </citation>
    <scope>NUCLEOTIDE SEQUENCE [LARGE SCALE GENOMIC DNA]</scope>
    <source>
        <strain evidence="2 3">E7</strain>
    </source>
</reference>
<dbReference type="Pfam" id="PF12728">
    <property type="entry name" value="HTH_17"/>
    <property type="match status" value="1"/>
</dbReference>
<name>A0A6I6A9A6_9PLAN</name>
<dbReference type="InterPro" id="IPR009061">
    <property type="entry name" value="DNA-bd_dom_put_sf"/>
</dbReference>
<dbReference type="Gene3D" id="1.10.1660.10">
    <property type="match status" value="1"/>
</dbReference>
<dbReference type="SUPFAM" id="SSF46955">
    <property type="entry name" value="Putative DNA-binding domain"/>
    <property type="match status" value="1"/>
</dbReference>
<proteinExistence type="predicted"/>
<dbReference type="InterPro" id="IPR041657">
    <property type="entry name" value="HTH_17"/>
</dbReference>
<keyword evidence="3" id="KW-1185">Reference proteome</keyword>
<accession>A0A6I6A9A6</accession>
<dbReference type="KEGG" id="gim:F1728_04285"/>
<gene>
    <name evidence="2" type="ORF">F1728_04285</name>
</gene>
<organism evidence="2 3">
    <name type="scientific">Gimesia benthica</name>
    <dbReference type="NCBI Taxonomy" id="2608982"/>
    <lineage>
        <taxon>Bacteria</taxon>
        <taxon>Pseudomonadati</taxon>
        <taxon>Planctomycetota</taxon>
        <taxon>Planctomycetia</taxon>
        <taxon>Planctomycetales</taxon>
        <taxon>Planctomycetaceae</taxon>
        <taxon>Gimesia</taxon>
    </lineage>
</organism>